<comment type="caution">
    <text evidence="14">The sequence shown here is derived from an EMBL/GenBank/DDBJ whole genome shotgun (WGS) entry which is preliminary data.</text>
</comment>
<evidence type="ECO:0000256" key="6">
    <source>
        <dbReference type="ARBA" id="ARBA00022989"/>
    </source>
</evidence>
<evidence type="ECO:0000256" key="7">
    <source>
        <dbReference type="ARBA" id="ARBA00023136"/>
    </source>
</evidence>
<organism evidence="14 15">
    <name type="scientific">Frondihabitans peucedani</name>
    <dbReference type="NCBI Taxonomy" id="598626"/>
    <lineage>
        <taxon>Bacteria</taxon>
        <taxon>Bacillati</taxon>
        <taxon>Actinomycetota</taxon>
        <taxon>Actinomycetes</taxon>
        <taxon>Micrococcales</taxon>
        <taxon>Microbacteriaceae</taxon>
        <taxon>Frondihabitans</taxon>
    </lineage>
</organism>
<dbReference type="Pfam" id="PF08345">
    <property type="entry name" value="YscJ_FliF_C"/>
    <property type="match status" value="1"/>
</dbReference>
<feature type="compositionally biased region" description="Gly residues" evidence="10">
    <location>
        <begin position="298"/>
        <end position="311"/>
    </location>
</feature>
<dbReference type="InterPro" id="IPR013556">
    <property type="entry name" value="Flag_M-ring_C"/>
</dbReference>
<accession>A0ABP8E2U6</accession>
<keyword evidence="15" id="KW-1185">Reference proteome</keyword>
<evidence type="ECO:0000256" key="1">
    <source>
        <dbReference type="ARBA" id="ARBA00004117"/>
    </source>
</evidence>
<evidence type="ECO:0000256" key="9">
    <source>
        <dbReference type="PIRNR" id="PIRNR004862"/>
    </source>
</evidence>
<evidence type="ECO:0000313" key="14">
    <source>
        <dbReference type="EMBL" id="GAA4266349.1"/>
    </source>
</evidence>
<dbReference type="Proteomes" id="UP001501594">
    <property type="component" value="Unassembled WGS sequence"/>
</dbReference>
<dbReference type="NCBIfam" id="TIGR00206">
    <property type="entry name" value="fliF"/>
    <property type="match status" value="1"/>
</dbReference>
<feature type="domain" description="Flagellar M-ring N-terminal" evidence="12">
    <location>
        <begin position="46"/>
        <end position="220"/>
    </location>
</feature>
<dbReference type="PANTHER" id="PTHR30046:SF0">
    <property type="entry name" value="FLAGELLAR M-RING PROTEIN"/>
    <property type="match status" value="1"/>
</dbReference>
<evidence type="ECO:0000256" key="11">
    <source>
        <dbReference type="SAM" id="Phobius"/>
    </source>
</evidence>
<comment type="similarity">
    <text evidence="3 9">Belongs to the FliF family.</text>
</comment>
<keyword evidence="4" id="KW-1003">Cell membrane</keyword>
<dbReference type="EMBL" id="BAABAU010000001">
    <property type="protein sequence ID" value="GAA4266349.1"/>
    <property type="molecule type" value="Genomic_DNA"/>
</dbReference>
<comment type="function">
    <text evidence="9">The M ring may be actively involved in energy transduction.</text>
</comment>
<evidence type="ECO:0000256" key="8">
    <source>
        <dbReference type="ARBA" id="ARBA00023143"/>
    </source>
</evidence>
<evidence type="ECO:0000256" key="5">
    <source>
        <dbReference type="ARBA" id="ARBA00022692"/>
    </source>
</evidence>
<dbReference type="Gene3D" id="3.30.300.30">
    <property type="match status" value="1"/>
</dbReference>
<gene>
    <name evidence="14" type="ORF">GCM10022256_19610</name>
</gene>
<evidence type="ECO:0000256" key="2">
    <source>
        <dbReference type="ARBA" id="ARBA00004651"/>
    </source>
</evidence>
<feature type="transmembrane region" description="Helical" evidence="11">
    <location>
        <begin position="440"/>
        <end position="457"/>
    </location>
</feature>
<evidence type="ECO:0000256" key="10">
    <source>
        <dbReference type="SAM" id="MobiDB-lite"/>
    </source>
</evidence>
<evidence type="ECO:0000313" key="15">
    <source>
        <dbReference type="Proteomes" id="UP001501594"/>
    </source>
</evidence>
<reference evidence="15" key="1">
    <citation type="journal article" date="2019" name="Int. J. Syst. Evol. Microbiol.">
        <title>The Global Catalogue of Microorganisms (GCM) 10K type strain sequencing project: providing services to taxonomists for standard genome sequencing and annotation.</title>
        <authorList>
            <consortium name="The Broad Institute Genomics Platform"/>
            <consortium name="The Broad Institute Genome Sequencing Center for Infectious Disease"/>
            <person name="Wu L."/>
            <person name="Ma J."/>
        </authorList>
    </citation>
    <scope>NUCLEOTIDE SEQUENCE [LARGE SCALE GENOMIC DNA]</scope>
    <source>
        <strain evidence="15">JCM 17442</strain>
    </source>
</reference>
<feature type="domain" description="Flagellar M-ring C-terminal" evidence="13">
    <location>
        <begin position="249"/>
        <end position="409"/>
    </location>
</feature>
<keyword evidence="7 11" id="KW-0472">Membrane</keyword>
<dbReference type="RefSeq" id="WP_344795490.1">
    <property type="nucleotide sequence ID" value="NZ_BAABAU010000001.1"/>
</dbReference>
<proteinExistence type="inferred from homology"/>
<feature type="compositionally biased region" description="Polar residues" evidence="10">
    <location>
        <begin position="267"/>
        <end position="295"/>
    </location>
</feature>
<dbReference type="InterPro" id="IPR000067">
    <property type="entry name" value="FlgMring_FliF"/>
</dbReference>
<comment type="subcellular location">
    <subcellularLocation>
        <location evidence="1 9">Bacterial flagellum basal body</location>
    </subcellularLocation>
    <subcellularLocation>
        <location evidence="2">Cell membrane</location>
        <topology evidence="2">Multi-pass membrane protein</topology>
    </subcellularLocation>
</comment>
<sequence>MPPALRNMLTGLGARINSFSLAQKTLALLAVAVLVLGTVALTSWLTKPAYTPLFTGLAATDASSVVTQLQTDNVPYQLTDGGSTILVPQSQVYAERLKAASAGLPADNSGGYALLDTMGVTASEFQQNVTYKRAIEGELAKTIGALDGVETASVQLAIPQETVFADQKKDPTASVFIATKSGVTLTTEQVQAIVHLTSAAVEGMKATDVSVVDSKGDVLSAVGTGATGSASQQAGEYQTQTQAAVQAMLDKVVGVGNSTVVVAADMNPNSGTKTTESFSTPTGGAQPLSESSTKESYGGNGAGASGTGTTGVLGPDNIAVPSGAASSGTGASGSGGYVNESSTKNNSVDKTTESTSIPAGGLTKQTVSVAIDSKIAAGLNMSSISDLVSKAAGVDTSRGDQVSVQSVSFDNSGAKAAAAALKAANAQAASDSMWQTVRTGLIAAAIGIPLILALFLATRRGRRQQRENIDLGEISAVPATWPGDPVTKPLALDDVEARRLLESSQPVTAPTVQLPSLDGEGATLERKRAEIDALAGTDPDRTAELLRGLLDDRQSV</sequence>
<dbReference type="InterPro" id="IPR006182">
    <property type="entry name" value="FliF_N_dom"/>
</dbReference>
<keyword evidence="6 11" id="KW-1133">Transmembrane helix</keyword>
<feature type="region of interest" description="Disordered" evidence="10">
    <location>
        <begin position="265"/>
        <end position="359"/>
    </location>
</feature>
<dbReference type="Pfam" id="PF01514">
    <property type="entry name" value="YscJ_FliF"/>
    <property type="match status" value="1"/>
</dbReference>
<dbReference type="PIRSF" id="PIRSF004862">
    <property type="entry name" value="FliF"/>
    <property type="match status" value="1"/>
</dbReference>
<evidence type="ECO:0000256" key="3">
    <source>
        <dbReference type="ARBA" id="ARBA00007971"/>
    </source>
</evidence>
<feature type="compositionally biased region" description="Polar residues" evidence="10">
    <location>
        <begin position="339"/>
        <end position="359"/>
    </location>
</feature>
<keyword evidence="5 11" id="KW-0812">Transmembrane</keyword>
<evidence type="ECO:0000259" key="12">
    <source>
        <dbReference type="Pfam" id="PF01514"/>
    </source>
</evidence>
<dbReference type="PANTHER" id="PTHR30046">
    <property type="entry name" value="FLAGELLAR M-RING PROTEIN"/>
    <property type="match status" value="1"/>
</dbReference>
<evidence type="ECO:0000259" key="13">
    <source>
        <dbReference type="Pfam" id="PF08345"/>
    </source>
</evidence>
<keyword evidence="8 9" id="KW-0975">Bacterial flagellum</keyword>
<name>A0ABP8E2U6_9MICO</name>
<dbReference type="PRINTS" id="PR01009">
    <property type="entry name" value="FLGMRINGFLIF"/>
</dbReference>
<dbReference type="InterPro" id="IPR043427">
    <property type="entry name" value="YscJ/FliF"/>
</dbReference>
<dbReference type="InterPro" id="IPR045851">
    <property type="entry name" value="AMP-bd_C_sf"/>
</dbReference>
<evidence type="ECO:0000256" key="4">
    <source>
        <dbReference type="ARBA" id="ARBA00022475"/>
    </source>
</evidence>
<protein>
    <recommendedName>
        <fullName evidence="9">Flagellar M-ring protein</fullName>
    </recommendedName>
</protein>